<accession>A0A1G7I0S0</accession>
<organism evidence="2 3">
    <name type="scientific">Bradyrhizobium brasilense</name>
    <dbReference type="NCBI Taxonomy" id="1419277"/>
    <lineage>
        <taxon>Bacteria</taxon>
        <taxon>Pseudomonadati</taxon>
        <taxon>Pseudomonadota</taxon>
        <taxon>Alphaproteobacteria</taxon>
        <taxon>Hyphomicrobiales</taxon>
        <taxon>Nitrobacteraceae</taxon>
        <taxon>Bradyrhizobium</taxon>
    </lineage>
</organism>
<evidence type="ECO:0000313" key="3">
    <source>
        <dbReference type="Proteomes" id="UP000199245"/>
    </source>
</evidence>
<proteinExistence type="predicted"/>
<evidence type="ECO:0000313" key="2">
    <source>
        <dbReference type="EMBL" id="SDF06056.1"/>
    </source>
</evidence>
<keyword evidence="1" id="KW-0812">Transmembrane</keyword>
<protein>
    <submittedName>
        <fullName evidence="2">Uncharacterized protein</fullName>
    </submittedName>
</protein>
<feature type="transmembrane region" description="Helical" evidence="1">
    <location>
        <begin position="12"/>
        <end position="35"/>
    </location>
</feature>
<keyword evidence="1" id="KW-0472">Membrane</keyword>
<evidence type="ECO:0000256" key="1">
    <source>
        <dbReference type="SAM" id="Phobius"/>
    </source>
</evidence>
<gene>
    <name evidence="2" type="ORF">SAMN05216337_104363</name>
</gene>
<sequence length="38" mass="4085">MDRPMTLKEIAKITAGAVVSLVIVGWLMVLAIAFLTVL</sequence>
<dbReference type="Proteomes" id="UP000199245">
    <property type="component" value="Unassembled WGS sequence"/>
</dbReference>
<dbReference type="AlphaFoldDB" id="A0A1G7I0S0"/>
<name>A0A1G7I0S0_9BRAD</name>
<dbReference type="EMBL" id="FMZW01000043">
    <property type="protein sequence ID" value="SDF06056.1"/>
    <property type="molecule type" value="Genomic_DNA"/>
</dbReference>
<reference evidence="2 3" key="1">
    <citation type="submission" date="2016-10" db="EMBL/GenBank/DDBJ databases">
        <authorList>
            <person name="de Groot N.N."/>
        </authorList>
    </citation>
    <scope>NUCLEOTIDE SEQUENCE [LARGE SCALE GENOMIC DNA]</scope>
    <source>
        <strain evidence="2 3">R5</strain>
    </source>
</reference>
<keyword evidence="1" id="KW-1133">Transmembrane helix</keyword>